<evidence type="ECO:0000256" key="9">
    <source>
        <dbReference type="RuleBase" id="RU363032"/>
    </source>
</evidence>
<keyword evidence="5 9" id="KW-0812">Transmembrane</keyword>
<dbReference type="SUPFAM" id="SSF161098">
    <property type="entry name" value="MetI-like"/>
    <property type="match status" value="1"/>
</dbReference>
<dbReference type="InterPro" id="IPR035906">
    <property type="entry name" value="MetI-like_sf"/>
</dbReference>
<evidence type="ECO:0000313" key="12">
    <source>
        <dbReference type="Proteomes" id="UP000029553"/>
    </source>
</evidence>
<evidence type="ECO:0000259" key="10">
    <source>
        <dbReference type="PROSITE" id="PS50928"/>
    </source>
</evidence>
<keyword evidence="7 9" id="KW-1133">Transmembrane helix</keyword>
<dbReference type="CDD" id="cd06261">
    <property type="entry name" value="TM_PBP2"/>
    <property type="match status" value="1"/>
</dbReference>
<keyword evidence="4" id="KW-1003">Cell membrane</keyword>
<evidence type="ECO:0000256" key="5">
    <source>
        <dbReference type="ARBA" id="ARBA00022692"/>
    </source>
</evidence>
<accession>A0A096HI66</accession>
<evidence type="ECO:0000256" key="6">
    <source>
        <dbReference type="ARBA" id="ARBA00022970"/>
    </source>
</evidence>
<dbReference type="Pfam" id="PF00528">
    <property type="entry name" value="BPD_transp_1"/>
    <property type="match status" value="1"/>
</dbReference>
<dbReference type="PROSITE" id="PS50928">
    <property type="entry name" value="ABC_TM1"/>
    <property type="match status" value="1"/>
</dbReference>
<keyword evidence="6" id="KW-0029">Amino-acid transport</keyword>
<gene>
    <name evidence="11" type="ORF">P353_15340</name>
</gene>
<evidence type="ECO:0000313" key="11">
    <source>
        <dbReference type="EMBL" id="KGH28567.1"/>
    </source>
</evidence>
<reference evidence="11 12" key="1">
    <citation type="submission" date="2013-09" db="EMBL/GenBank/DDBJ databases">
        <title>High correlation between genotypes and phenotypes of environmental bacteria Comamonas testosteroni strains.</title>
        <authorList>
            <person name="Liu L."/>
            <person name="Zhu W."/>
            <person name="Xia X."/>
            <person name="Xu B."/>
            <person name="Luo M."/>
            <person name="Wang G."/>
        </authorList>
    </citation>
    <scope>NUCLEOTIDE SEQUENCE [LARGE SCALE GENOMIC DNA]</scope>
    <source>
        <strain evidence="11 12">JL40</strain>
    </source>
</reference>
<organism evidence="11 12">
    <name type="scientific">Comamonas testosteroni</name>
    <name type="common">Pseudomonas testosteroni</name>
    <dbReference type="NCBI Taxonomy" id="285"/>
    <lineage>
        <taxon>Bacteria</taxon>
        <taxon>Pseudomonadati</taxon>
        <taxon>Pseudomonadota</taxon>
        <taxon>Betaproteobacteria</taxon>
        <taxon>Burkholderiales</taxon>
        <taxon>Comamonadaceae</taxon>
        <taxon>Comamonas</taxon>
    </lineage>
</organism>
<evidence type="ECO:0000256" key="7">
    <source>
        <dbReference type="ARBA" id="ARBA00022989"/>
    </source>
</evidence>
<feature type="domain" description="ABC transmembrane type-1" evidence="10">
    <location>
        <begin position="36"/>
        <end position="232"/>
    </location>
</feature>
<keyword evidence="8 9" id="KW-0472">Membrane</keyword>
<sequence>MSTDWLHQAVDALRPLGLNYAFVLDTSERQAFVRGMIVTLQLALLTIPGSLAAGVALAAALTSGRPSLERTARAFVEVTRNTPTLVQLYCAFLVLNMLITQQLRDWGAGNNPLTPFVWVVIVVSLHKGVFHAEALRAGIEAVPATTLEAARSLGFSQRQLLARVQLPLAIRFALPSLVNNLVDLVKMTAVASAIAVGDVTYESIMIWSQRDNVLELLLLILLWFGLLTWLVSLAGRWLEHHWRMPGYGQ</sequence>
<name>A0A096HI66_COMTE</name>
<dbReference type="InterPro" id="IPR010065">
    <property type="entry name" value="AA_ABC_transptr_permease_3TM"/>
</dbReference>
<keyword evidence="3 9" id="KW-0813">Transport</keyword>
<dbReference type="PANTHER" id="PTHR30614">
    <property type="entry name" value="MEMBRANE COMPONENT OF AMINO ACID ABC TRANSPORTER"/>
    <property type="match status" value="1"/>
</dbReference>
<dbReference type="GO" id="GO:0006865">
    <property type="term" value="P:amino acid transport"/>
    <property type="evidence" value="ECO:0007669"/>
    <property type="project" value="UniProtKB-KW"/>
</dbReference>
<dbReference type="InterPro" id="IPR000515">
    <property type="entry name" value="MetI-like"/>
</dbReference>
<evidence type="ECO:0000256" key="2">
    <source>
        <dbReference type="ARBA" id="ARBA00010072"/>
    </source>
</evidence>
<comment type="caution">
    <text evidence="11">The sequence shown here is derived from an EMBL/GenBank/DDBJ whole genome shotgun (WGS) entry which is preliminary data.</text>
</comment>
<dbReference type="RefSeq" id="WP_034370773.1">
    <property type="nucleotide sequence ID" value="NZ_AWOR01000049.1"/>
</dbReference>
<dbReference type="Gene3D" id="1.10.3720.10">
    <property type="entry name" value="MetI-like"/>
    <property type="match status" value="1"/>
</dbReference>
<comment type="subcellular location">
    <subcellularLocation>
        <location evidence="1">Cell inner membrane</location>
        <topology evidence="1">Multi-pass membrane protein</topology>
    </subcellularLocation>
    <subcellularLocation>
        <location evidence="9">Cell membrane</location>
        <topology evidence="9">Multi-pass membrane protein</topology>
    </subcellularLocation>
</comment>
<evidence type="ECO:0000256" key="8">
    <source>
        <dbReference type="ARBA" id="ARBA00023136"/>
    </source>
</evidence>
<feature type="transmembrane region" description="Helical" evidence="9">
    <location>
        <begin position="37"/>
        <end position="61"/>
    </location>
</feature>
<dbReference type="AlphaFoldDB" id="A0A096HI66"/>
<dbReference type="InterPro" id="IPR043429">
    <property type="entry name" value="ArtM/GltK/GlnP/TcyL/YhdX-like"/>
</dbReference>
<comment type="similarity">
    <text evidence="2">Belongs to the binding-protein-dependent transport system permease family. HisMQ subfamily.</text>
</comment>
<protein>
    <submittedName>
        <fullName evidence="11">Amino acid ABC transporter</fullName>
    </submittedName>
</protein>
<proteinExistence type="inferred from homology"/>
<evidence type="ECO:0000256" key="3">
    <source>
        <dbReference type="ARBA" id="ARBA00022448"/>
    </source>
</evidence>
<dbReference type="NCBIfam" id="TIGR01726">
    <property type="entry name" value="HEQRo_perm_3TM"/>
    <property type="match status" value="1"/>
</dbReference>
<feature type="transmembrane region" description="Helical" evidence="9">
    <location>
        <begin position="213"/>
        <end position="235"/>
    </location>
</feature>
<evidence type="ECO:0000256" key="4">
    <source>
        <dbReference type="ARBA" id="ARBA00022475"/>
    </source>
</evidence>
<evidence type="ECO:0000256" key="1">
    <source>
        <dbReference type="ARBA" id="ARBA00004429"/>
    </source>
</evidence>
<dbReference type="PANTHER" id="PTHR30614:SF0">
    <property type="entry name" value="L-CYSTINE TRANSPORT SYSTEM PERMEASE PROTEIN TCYL"/>
    <property type="match status" value="1"/>
</dbReference>
<dbReference type="Proteomes" id="UP000029553">
    <property type="component" value="Unassembled WGS sequence"/>
</dbReference>
<dbReference type="GO" id="GO:0043190">
    <property type="term" value="C:ATP-binding cassette (ABC) transporter complex"/>
    <property type="evidence" value="ECO:0007669"/>
    <property type="project" value="InterPro"/>
</dbReference>
<dbReference type="EMBL" id="AWOR01000049">
    <property type="protein sequence ID" value="KGH28567.1"/>
    <property type="molecule type" value="Genomic_DNA"/>
</dbReference>
<dbReference type="GO" id="GO:0022857">
    <property type="term" value="F:transmembrane transporter activity"/>
    <property type="evidence" value="ECO:0007669"/>
    <property type="project" value="InterPro"/>
</dbReference>